<dbReference type="PROSITE" id="PS51387">
    <property type="entry name" value="FAD_PCMH"/>
    <property type="match status" value="1"/>
</dbReference>
<reference evidence="3" key="1">
    <citation type="journal article" date="2015" name="MBio">
        <title>Genome-Resolved Metagenomic Analysis Reveals Roles for Candidate Phyla and Other Microbial Community Members in Biogeochemical Transformations in Oil Reservoirs.</title>
        <authorList>
            <person name="Hu P."/>
            <person name="Tom L."/>
            <person name="Singh A."/>
            <person name="Thomas B.C."/>
            <person name="Baker B.J."/>
            <person name="Piceno Y.M."/>
            <person name="Andersen G.L."/>
            <person name="Banfield J.F."/>
        </authorList>
    </citation>
    <scope>NUCLEOTIDE SEQUENCE [LARGE SCALE GENOMIC DNA]</scope>
</reference>
<dbReference type="InterPro" id="IPR051312">
    <property type="entry name" value="Diverse_Substr_Oxidored"/>
</dbReference>
<dbReference type="InterPro" id="IPR036318">
    <property type="entry name" value="FAD-bd_PCMH-like_sf"/>
</dbReference>
<dbReference type="AlphaFoldDB" id="A0A101HPQ1"/>
<dbReference type="InterPro" id="IPR016167">
    <property type="entry name" value="FAD-bd_PCMH_sub1"/>
</dbReference>
<dbReference type="InterPro" id="IPR036683">
    <property type="entry name" value="CO_DH_flav_C_dom_sf"/>
</dbReference>
<sequence>MSFSVLMPTSEEELMSILSRSDCNILAGGTDLLVKIRLKRIAPKNVVSLRHLRSFGKIEDLGDSIRVGCKVTMSELLSNETIGEHSKILKMALREVGSPQIRNRATLVGNVVNASPAGDSIVALLLSNATLQIVGQYGERIQSLADFIKGPGVTSLSKGEFVRSITFEKTGGFFPQFYKVGQRSSMAIAIASVGSLISESEIRLAFGSVAPVVVVPKEACEYYSSERSSFDELKFVELAMKRVSPIDDVRASQWYRTTVIRNLVFRTLKVWRKRGYNAV</sequence>
<dbReference type="InterPro" id="IPR016169">
    <property type="entry name" value="FAD-bd_PCMH_sub2"/>
</dbReference>
<dbReference type="InterPro" id="IPR005107">
    <property type="entry name" value="CO_DH_flav_C"/>
</dbReference>
<dbReference type="InterPro" id="IPR016166">
    <property type="entry name" value="FAD-bd_PCMH"/>
</dbReference>
<dbReference type="Gene3D" id="3.30.465.10">
    <property type="match status" value="1"/>
</dbReference>
<dbReference type="SUPFAM" id="SSF56176">
    <property type="entry name" value="FAD-binding/transporter-associated domain-like"/>
    <property type="match status" value="1"/>
</dbReference>
<dbReference type="Pfam" id="PF00941">
    <property type="entry name" value="FAD_binding_5"/>
    <property type="match status" value="1"/>
</dbReference>
<evidence type="ECO:0000313" key="3">
    <source>
        <dbReference type="Proteomes" id="UP000054092"/>
    </source>
</evidence>
<dbReference type="InterPro" id="IPR002346">
    <property type="entry name" value="Mopterin_DH_FAD-bd"/>
</dbReference>
<organism evidence="2 3">
    <name type="scientific">Mesotoga prima</name>
    <dbReference type="NCBI Taxonomy" id="1184387"/>
    <lineage>
        <taxon>Bacteria</taxon>
        <taxon>Thermotogati</taxon>
        <taxon>Thermotogota</taxon>
        <taxon>Thermotogae</taxon>
        <taxon>Kosmotogales</taxon>
        <taxon>Kosmotogaceae</taxon>
        <taxon>Mesotoga</taxon>
    </lineage>
</organism>
<comment type="caution">
    <text evidence="2">The sequence shown here is derived from an EMBL/GenBank/DDBJ whole genome shotgun (WGS) entry which is preliminary data.</text>
</comment>
<gene>
    <name evidence="2" type="ORF">XD94_0779</name>
</gene>
<dbReference type="GO" id="GO:0016491">
    <property type="term" value="F:oxidoreductase activity"/>
    <property type="evidence" value="ECO:0007669"/>
    <property type="project" value="InterPro"/>
</dbReference>
<dbReference type="SMART" id="SM01092">
    <property type="entry name" value="CO_deh_flav_C"/>
    <property type="match status" value="1"/>
</dbReference>
<dbReference type="SUPFAM" id="SSF55447">
    <property type="entry name" value="CO dehydrogenase flavoprotein C-terminal domain-like"/>
    <property type="match status" value="1"/>
</dbReference>
<dbReference type="PANTHER" id="PTHR42659">
    <property type="entry name" value="XANTHINE DEHYDROGENASE SUBUNIT C-RELATED"/>
    <property type="match status" value="1"/>
</dbReference>
<dbReference type="EMBL" id="LGGP01000114">
    <property type="protein sequence ID" value="KUK80765.1"/>
    <property type="molecule type" value="Genomic_DNA"/>
</dbReference>
<dbReference type="GO" id="GO:0071949">
    <property type="term" value="F:FAD binding"/>
    <property type="evidence" value="ECO:0007669"/>
    <property type="project" value="InterPro"/>
</dbReference>
<name>A0A101HPQ1_9BACT</name>
<dbReference type="Proteomes" id="UP000054092">
    <property type="component" value="Unassembled WGS sequence"/>
</dbReference>
<dbReference type="Gene3D" id="3.30.43.10">
    <property type="entry name" value="Uridine Diphospho-n-acetylenolpyruvylglucosamine Reductase, domain 2"/>
    <property type="match status" value="1"/>
</dbReference>
<dbReference type="PATRIC" id="fig|1184387.3.peg.1169"/>
<dbReference type="Pfam" id="PF03450">
    <property type="entry name" value="CO_deh_flav_C"/>
    <property type="match status" value="1"/>
</dbReference>
<proteinExistence type="predicted"/>
<evidence type="ECO:0000313" key="2">
    <source>
        <dbReference type="EMBL" id="KUK80765.1"/>
    </source>
</evidence>
<evidence type="ECO:0000259" key="1">
    <source>
        <dbReference type="PROSITE" id="PS51387"/>
    </source>
</evidence>
<feature type="domain" description="FAD-binding PCMH-type" evidence="1">
    <location>
        <begin position="1"/>
        <end position="172"/>
    </location>
</feature>
<dbReference type="Gene3D" id="3.30.390.50">
    <property type="entry name" value="CO dehydrogenase flavoprotein, C-terminal domain"/>
    <property type="match status" value="1"/>
</dbReference>
<accession>A0A101HPQ1</accession>
<dbReference type="PANTHER" id="PTHR42659:SF9">
    <property type="entry name" value="XANTHINE DEHYDROGENASE FAD-BINDING SUBUNIT XDHB-RELATED"/>
    <property type="match status" value="1"/>
</dbReference>
<protein>
    <submittedName>
        <fullName evidence="2">Aerobic-type carbon monoxide dehydrogenase, middle subunit CoxM/CutM-like protein</fullName>
    </submittedName>
</protein>